<evidence type="ECO:0000313" key="2">
    <source>
        <dbReference type="Proteomes" id="UP000326759"/>
    </source>
</evidence>
<dbReference type="OrthoDB" id="10056589at2759"/>
<dbReference type="InterPro" id="IPR026788">
    <property type="entry name" value="Tmem141"/>
</dbReference>
<name>A0A5N5T5R9_9CRUS</name>
<evidence type="ECO:0000313" key="1">
    <source>
        <dbReference type="EMBL" id="KAB7501974.1"/>
    </source>
</evidence>
<dbReference type="InterPro" id="IPR038259">
    <property type="entry name" value="Tmem141_sf"/>
</dbReference>
<protein>
    <submittedName>
        <fullName evidence="1">Uncharacterized protein</fullName>
    </submittedName>
</protein>
<comment type="caution">
    <text evidence="1">The sequence shown here is derived from an EMBL/GenBank/DDBJ whole genome shotgun (WGS) entry which is preliminary data.</text>
</comment>
<dbReference type="Pfam" id="PF15110">
    <property type="entry name" value="TMEM141"/>
    <property type="match status" value="1"/>
</dbReference>
<organism evidence="1 2">
    <name type="scientific">Armadillidium nasatum</name>
    <dbReference type="NCBI Taxonomy" id="96803"/>
    <lineage>
        <taxon>Eukaryota</taxon>
        <taxon>Metazoa</taxon>
        <taxon>Ecdysozoa</taxon>
        <taxon>Arthropoda</taxon>
        <taxon>Crustacea</taxon>
        <taxon>Multicrustacea</taxon>
        <taxon>Malacostraca</taxon>
        <taxon>Eumalacostraca</taxon>
        <taxon>Peracarida</taxon>
        <taxon>Isopoda</taxon>
        <taxon>Oniscidea</taxon>
        <taxon>Crinocheta</taxon>
        <taxon>Armadillidiidae</taxon>
        <taxon>Armadillidium</taxon>
    </lineage>
</organism>
<keyword evidence="2" id="KW-1185">Reference proteome</keyword>
<sequence length="74" mass="8377">MQKKIFGGAFFTQHLLFKHLPYGVKGNIAVSSFVAVAVSYRVTTIRTNSCQQAWMAAEDKHTFLNPLSERTKEE</sequence>
<dbReference type="Gene3D" id="1.10.3350.20">
    <property type="entry name" value="Tmem141 protein family"/>
    <property type="match status" value="1"/>
</dbReference>
<proteinExistence type="predicted"/>
<dbReference type="Proteomes" id="UP000326759">
    <property type="component" value="Unassembled WGS sequence"/>
</dbReference>
<dbReference type="EMBL" id="SEYY01008912">
    <property type="protein sequence ID" value="KAB7501974.1"/>
    <property type="molecule type" value="Genomic_DNA"/>
</dbReference>
<dbReference type="PANTHER" id="PTHR47229">
    <property type="entry name" value="TRANSMEMBRANE PROTEIN 141"/>
    <property type="match status" value="1"/>
</dbReference>
<dbReference type="PANTHER" id="PTHR47229:SF1">
    <property type="entry name" value="TRANSMEMBRANE PROTEIN 141"/>
    <property type="match status" value="1"/>
</dbReference>
<accession>A0A5N5T5R9</accession>
<reference evidence="1 2" key="1">
    <citation type="journal article" date="2019" name="PLoS Biol.">
        <title>Sex chromosomes control vertical transmission of feminizing Wolbachia symbionts in an isopod.</title>
        <authorList>
            <person name="Becking T."/>
            <person name="Chebbi M.A."/>
            <person name="Giraud I."/>
            <person name="Moumen B."/>
            <person name="Laverre T."/>
            <person name="Caubet Y."/>
            <person name="Peccoud J."/>
            <person name="Gilbert C."/>
            <person name="Cordaux R."/>
        </authorList>
    </citation>
    <scope>NUCLEOTIDE SEQUENCE [LARGE SCALE GENOMIC DNA]</scope>
    <source>
        <strain evidence="1">ANa2</strain>
        <tissue evidence="1">Whole body excluding digestive tract and cuticle</tissue>
    </source>
</reference>
<gene>
    <name evidence="1" type="ORF">Anas_01240</name>
</gene>
<dbReference type="AlphaFoldDB" id="A0A5N5T5R9"/>